<dbReference type="EMBL" id="FNTX01000002">
    <property type="protein sequence ID" value="SEE70150.1"/>
    <property type="molecule type" value="Genomic_DNA"/>
</dbReference>
<dbReference type="AlphaFoldDB" id="A0A1H5KZK2"/>
<evidence type="ECO:0000256" key="3">
    <source>
        <dbReference type="ARBA" id="ARBA00022475"/>
    </source>
</evidence>
<evidence type="ECO:0000313" key="9">
    <source>
        <dbReference type="EMBL" id="SEE70150.1"/>
    </source>
</evidence>
<evidence type="ECO:0000313" key="10">
    <source>
        <dbReference type="Proteomes" id="UP000199220"/>
    </source>
</evidence>
<dbReference type="PANTHER" id="PTHR43744">
    <property type="entry name" value="ABC TRANSPORTER PERMEASE PROTEIN MG189-RELATED-RELATED"/>
    <property type="match status" value="1"/>
</dbReference>
<organism evidence="9 10">
    <name type="scientific">Ruania alba</name>
    <dbReference type="NCBI Taxonomy" id="648782"/>
    <lineage>
        <taxon>Bacteria</taxon>
        <taxon>Bacillati</taxon>
        <taxon>Actinomycetota</taxon>
        <taxon>Actinomycetes</taxon>
        <taxon>Micrococcales</taxon>
        <taxon>Ruaniaceae</taxon>
        <taxon>Ruania</taxon>
    </lineage>
</organism>
<dbReference type="InterPro" id="IPR035906">
    <property type="entry name" value="MetI-like_sf"/>
</dbReference>
<dbReference type="GO" id="GO:0005886">
    <property type="term" value="C:plasma membrane"/>
    <property type="evidence" value="ECO:0007669"/>
    <property type="project" value="UniProtKB-SubCell"/>
</dbReference>
<dbReference type="GO" id="GO:0055085">
    <property type="term" value="P:transmembrane transport"/>
    <property type="evidence" value="ECO:0007669"/>
    <property type="project" value="InterPro"/>
</dbReference>
<evidence type="ECO:0000259" key="8">
    <source>
        <dbReference type="PROSITE" id="PS50928"/>
    </source>
</evidence>
<dbReference type="CDD" id="cd06261">
    <property type="entry name" value="TM_PBP2"/>
    <property type="match status" value="1"/>
</dbReference>
<evidence type="ECO:0000256" key="7">
    <source>
        <dbReference type="RuleBase" id="RU363032"/>
    </source>
</evidence>
<evidence type="ECO:0000256" key="6">
    <source>
        <dbReference type="ARBA" id="ARBA00023136"/>
    </source>
</evidence>
<reference evidence="10" key="1">
    <citation type="submission" date="2016-10" db="EMBL/GenBank/DDBJ databases">
        <authorList>
            <person name="Varghese N."/>
            <person name="Submissions S."/>
        </authorList>
    </citation>
    <scope>NUCLEOTIDE SEQUENCE [LARGE SCALE GENOMIC DNA]</scope>
    <source>
        <strain evidence="10">DSM 21368</strain>
    </source>
</reference>
<comment type="similarity">
    <text evidence="7">Belongs to the binding-protein-dependent transport system permease family.</text>
</comment>
<feature type="domain" description="ABC transmembrane type-1" evidence="8">
    <location>
        <begin position="84"/>
        <end position="275"/>
    </location>
</feature>
<gene>
    <name evidence="9" type="ORF">SAMN04488554_2531</name>
</gene>
<dbReference type="Gene3D" id="1.10.3720.10">
    <property type="entry name" value="MetI-like"/>
    <property type="match status" value="1"/>
</dbReference>
<dbReference type="PROSITE" id="PS50928">
    <property type="entry name" value="ABC_TM1"/>
    <property type="match status" value="1"/>
</dbReference>
<keyword evidence="10" id="KW-1185">Reference proteome</keyword>
<keyword evidence="5 7" id="KW-1133">Transmembrane helix</keyword>
<dbReference type="PANTHER" id="PTHR43744:SF12">
    <property type="entry name" value="ABC TRANSPORTER PERMEASE PROTEIN MG189-RELATED"/>
    <property type="match status" value="1"/>
</dbReference>
<feature type="transmembrane region" description="Helical" evidence="7">
    <location>
        <begin position="83"/>
        <end position="109"/>
    </location>
</feature>
<feature type="transmembrane region" description="Helical" evidence="7">
    <location>
        <begin position="196"/>
        <end position="221"/>
    </location>
</feature>
<protein>
    <submittedName>
        <fullName evidence="9">N-acetylglucosamine transport system permease protein</fullName>
    </submittedName>
</protein>
<dbReference type="SUPFAM" id="SSF161098">
    <property type="entry name" value="MetI-like"/>
    <property type="match status" value="1"/>
</dbReference>
<keyword evidence="3" id="KW-1003">Cell membrane</keyword>
<evidence type="ECO:0000256" key="4">
    <source>
        <dbReference type="ARBA" id="ARBA00022692"/>
    </source>
</evidence>
<keyword evidence="4 7" id="KW-0812">Transmembrane</keyword>
<accession>A0A1H5KZK2</accession>
<evidence type="ECO:0000256" key="1">
    <source>
        <dbReference type="ARBA" id="ARBA00004651"/>
    </source>
</evidence>
<comment type="subcellular location">
    <subcellularLocation>
        <location evidence="1 7">Cell membrane</location>
        <topology evidence="1 7">Multi-pass membrane protein</topology>
    </subcellularLocation>
</comment>
<dbReference type="InterPro" id="IPR000515">
    <property type="entry name" value="MetI-like"/>
</dbReference>
<evidence type="ECO:0000256" key="2">
    <source>
        <dbReference type="ARBA" id="ARBA00022448"/>
    </source>
</evidence>
<dbReference type="Pfam" id="PF00528">
    <property type="entry name" value="BPD_transp_1"/>
    <property type="match status" value="1"/>
</dbReference>
<keyword evidence="2 7" id="KW-0813">Transport</keyword>
<evidence type="ECO:0000256" key="5">
    <source>
        <dbReference type="ARBA" id="ARBA00022989"/>
    </source>
</evidence>
<sequence length="290" mass="31860">MTRTPTLRRRRSTAAVIRRAAGSTVIYGVMTVVSLATVIPLMWMVFTSLKAPPEYVTNPWLWPREPQWGTYITLFTERGFSRYFLNSILVTVPSVSLILLLGAMAAYGLVIARPRTRSRTLMYFVIGQMIPVTAIIAPLYVMLRTTHLINSYLGLILTFVAGAMSISVFLTYGFFRAVPREIADAASIDGAGRWRTFASIYLPLGAPGLATVGIFQVLSVWNEILLVILIMQRNELQTLNVAVFQAVGEYGTDIPALFAGLTVAALPVVIVYLLFTRQFVAGLTAGATKG</sequence>
<feature type="transmembrane region" description="Helical" evidence="7">
    <location>
        <begin position="254"/>
        <end position="275"/>
    </location>
</feature>
<feature type="transmembrane region" description="Helical" evidence="7">
    <location>
        <begin position="121"/>
        <end position="143"/>
    </location>
</feature>
<dbReference type="Proteomes" id="UP000199220">
    <property type="component" value="Unassembled WGS sequence"/>
</dbReference>
<proteinExistence type="inferred from homology"/>
<dbReference type="STRING" id="648782.SAMN04488554_2531"/>
<keyword evidence="6 7" id="KW-0472">Membrane</keyword>
<feature type="transmembrane region" description="Helical" evidence="7">
    <location>
        <begin position="149"/>
        <end position="175"/>
    </location>
</feature>
<feature type="transmembrane region" description="Helical" evidence="7">
    <location>
        <begin position="21"/>
        <end position="46"/>
    </location>
</feature>
<name>A0A1H5KZK2_9MICO</name>
<dbReference type="OrthoDB" id="61122at2"/>